<feature type="region of interest" description="Disordered" evidence="6">
    <location>
        <begin position="811"/>
        <end position="832"/>
    </location>
</feature>
<feature type="compositionally biased region" description="Low complexity" evidence="6">
    <location>
        <begin position="935"/>
        <end position="949"/>
    </location>
</feature>
<dbReference type="KEGG" id="tet:TTHERM_00723450"/>
<feature type="compositionally biased region" description="Low complexity" evidence="6">
    <location>
        <begin position="46"/>
        <end position="57"/>
    </location>
</feature>
<dbReference type="SUPFAM" id="SSF48371">
    <property type="entry name" value="ARM repeat"/>
    <property type="match status" value="1"/>
</dbReference>
<dbReference type="InterPro" id="IPR056327">
    <property type="entry name" value="ARMC9_CTLH-like_dom"/>
</dbReference>
<feature type="compositionally biased region" description="Basic and acidic residues" evidence="6">
    <location>
        <begin position="1046"/>
        <end position="1057"/>
    </location>
</feature>
<evidence type="ECO:0000256" key="5">
    <source>
        <dbReference type="ARBA" id="ARBA00023273"/>
    </source>
</evidence>
<feature type="compositionally biased region" description="Basic and acidic residues" evidence="6">
    <location>
        <begin position="1110"/>
        <end position="1120"/>
    </location>
</feature>
<feature type="compositionally biased region" description="Polar residues" evidence="6">
    <location>
        <begin position="20"/>
        <end position="41"/>
    </location>
</feature>
<dbReference type="Pfam" id="PF23138">
    <property type="entry name" value="CTLH_Armc9"/>
    <property type="match status" value="1"/>
</dbReference>
<evidence type="ECO:0000259" key="8">
    <source>
        <dbReference type="Pfam" id="PF23138"/>
    </source>
</evidence>
<evidence type="ECO:0000313" key="10">
    <source>
        <dbReference type="Proteomes" id="UP000009168"/>
    </source>
</evidence>
<evidence type="ECO:0000256" key="4">
    <source>
        <dbReference type="ARBA" id="ARBA00022794"/>
    </source>
</evidence>
<feature type="compositionally biased region" description="Low complexity" evidence="6">
    <location>
        <begin position="1"/>
        <end position="19"/>
    </location>
</feature>
<feature type="region of interest" description="Disordered" evidence="6">
    <location>
        <begin position="993"/>
        <end position="1131"/>
    </location>
</feature>
<feature type="compositionally biased region" description="Basic and acidic residues" evidence="6">
    <location>
        <begin position="999"/>
        <end position="1010"/>
    </location>
</feature>
<feature type="compositionally biased region" description="Low complexity" evidence="6">
    <location>
        <begin position="1029"/>
        <end position="1039"/>
    </location>
</feature>
<organism evidence="9 10">
    <name type="scientific">Tetrahymena thermophila (strain SB210)</name>
    <dbReference type="NCBI Taxonomy" id="312017"/>
    <lineage>
        <taxon>Eukaryota</taxon>
        <taxon>Sar</taxon>
        <taxon>Alveolata</taxon>
        <taxon>Ciliophora</taxon>
        <taxon>Intramacronucleata</taxon>
        <taxon>Oligohymenophorea</taxon>
        <taxon>Hymenostomatida</taxon>
        <taxon>Tetrahymenina</taxon>
        <taxon>Tetrahymenidae</taxon>
        <taxon>Tetrahymena</taxon>
    </lineage>
</organism>
<dbReference type="AlphaFoldDB" id="I7M641"/>
<feature type="compositionally biased region" description="Polar residues" evidence="6">
    <location>
        <begin position="58"/>
        <end position="75"/>
    </location>
</feature>
<feature type="compositionally biased region" description="Low complexity" evidence="6">
    <location>
        <begin position="82"/>
        <end position="104"/>
    </location>
</feature>
<evidence type="ECO:0000313" key="9">
    <source>
        <dbReference type="EMBL" id="EAR84160.2"/>
    </source>
</evidence>
<feature type="region of interest" description="Disordered" evidence="6">
    <location>
        <begin position="915"/>
        <end position="953"/>
    </location>
</feature>
<evidence type="ECO:0000256" key="6">
    <source>
        <dbReference type="SAM" id="MobiDB-lite"/>
    </source>
</evidence>
<dbReference type="PANTHER" id="PTHR14881">
    <property type="entry name" value="LISH DOMAIN-CONTAINING PROTEIN ARMC9"/>
    <property type="match status" value="1"/>
</dbReference>
<dbReference type="InParanoid" id="I7M641"/>
<keyword evidence="5" id="KW-0966">Cell projection</keyword>
<evidence type="ECO:0000256" key="1">
    <source>
        <dbReference type="ARBA" id="ARBA00004114"/>
    </source>
</evidence>
<dbReference type="InterPro" id="IPR048959">
    <property type="entry name" value="ARMC9_ARM_dom"/>
</dbReference>
<dbReference type="PROSITE" id="PS50896">
    <property type="entry name" value="LISH"/>
    <property type="match status" value="1"/>
</dbReference>
<gene>
    <name evidence="9" type="ORF">TTHERM_00723450</name>
</gene>
<dbReference type="RefSeq" id="XP_001031823.2">
    <property type="nucleotide sequence ID" value="XM_001031823.2"/>
</dbReference>
<dbReference type="InterPro" id="IPR011989">
    <property type="entry name" value="ARM-like"/>
</dbReference>
<comment type="subcellular location">
    <subcellularLocation>
        <location evidence="2">Cytoplasm</location>
        <location evidence="2">Cytoskeleton</location>
        <location evidence="2">Cilium basal body</location>
    </subcellularLocation>
    <subcellularLocation>
        <location evidence="1">Cytoplasm</location>
        <location evidence="1">Cytoskeleton</location>
        <location evidence="1">Microtubule organizing center</location>
        <location evidence="1">Centrosome</location>
        <location evidence="1">Centriole</location>
    </subcellularLocation>
</comment>
<feature type="domain" description="ARMC9 CTLH-like" evidence="8">
    <location>
        <begin position="172"/>
        <end position="299"/>
    </location>
</feature>
<feature type="compositionally biased region" description="Polar residues" evidence="6">
    <location>
        <begin position="919"/>
        <end position="934"/>
    </location>
</feature>
<evidence type="ECO:0000256" key="3">
    <source>
        <dbReference type="ARBA" id="ARBA00021146"/>
    </source>
</evidence>
<dbReference type="PANTHER" id="PTHR14881:SF4">
    <property type="entry name" value="LISH DOMAIN-CONTAINING PROTEIN ARMC9"/>
    <property type="match status" value="1"/>
</dbReference>
<dbReference type="Gene3D" id="1.25.10.10">
    <property type="entry name" value="Leucine-rich Repeat Variant"/>
    <property type="match status" value="1"/>
</dbReference>
<feature type="domain" description="LisH" evidence="7">
    <location>
        <begin position="690"/>
        <end position="810"/>
    </location>
</feature>
<dbReference type="EMBL" id="GG662432">
    <property type="protein sequence ID" value="EAR84160.2"/>
    <property type="molecule type" value="Genomic_DNA"/>
</dbReference>
<keyword evidence="10" id="KW-1185">Reference proteome</keyword>
<dbReference type="InterPro" id="IPR040369">
    <property type="entry name" value="ARMC9"/>
</dbReference>
<dbReference type="STRING" id="312017.I7M641"/>
<dbReference type="GeneID" id="7840374"/>
<dbReference type="Proteomes" id="UP000009168">
    <property type="component" value="Unassembled WGS sequence"/>
</dbReference>
<dbReference type="Pfam" id="PF21050">
    <property type="entry name" value="ARMC9_ARM"/>
    <property type="match status" value="1"/>
</dbReference>
<evidence type="ECO:0000256" key="2">
    <source>
        <dbReference type="ARBA" id="ARBA00004120"/>
    </source>
</evidence>
<name>I7M641_TETTS</name>
<dbReference type="InterPro" id="IPR006594">
    <property type="entry name" value="LisH"/>
</dbReference>
<dbReference type="GO" id="GO:0005814">
    <property type="term" value="C:centriole"/>
    <property type="evidence" value="ECO:0007669"/>
    <property type="project" value="UniProtKB-SubCell"/>
</dbReference>
<evidence type="ECO:0000259" key="7">
    <source>
        <dbReference type="Pfam" id="PF21050"/>
    </source>
</evidence>
<proteinExistence type="predicted"/>
<dbReference type="GO" id="GO:0036064">
    <property type="term" value="C:ciliary basal body"/>
    <property type="evidence" value="ECO:0007669"/>
    <property type="project" value="InterPro"/>
</dbReference>
<protein>
    <recommendedName>
        <fullName evidence="3">LisH domain-containing protein ARMC9</fullName>
    </recommendedName>
</protein>
<accession>I7M641</accession>
<feature type="compositionally biased region" description="Acidic residues" evidence="6">
    <location>
        <begin position="817"/>
        <end position="832"/>
    </location>
</feature>
<reference evidence="10" key="1">
    <citation type="journal article" date="2006" name="PLoS Biol.">
        <title>Macronuclear genome sequence of the ciliate Tetrahymena thermophila, a model eukaryote.</title>
        <authorList>
            <person name="Eisen J.A."/>
            <person name="Coyne R.S."/>
            <person name="Wu M."/>
            <person name="Wu D."/>
            <person name="Thiagarajan M."/>
            <person name="Wortman J.R."/>
            <person name="Badger J.H."/>
            <person name="Ren Q."/>
            <person name="Amedeo P."/>
            <person name="Jones K.M."/>
            <person name="Tallon L.J."/>
            <person name="Delcher A.L."/>
            <person name="Salzberg S.L."/>
            <person name="Silva J.C."/>
            <person name="Haas B.J."/>
            <person name="Majoros W.H."/>
            <person name="Farzad M."/>
            <person name="Carlton J.M."/>
            <person name="Smith R.K. Jr."/>
            <person name="Garg J."/>
            <person name="Pearlman R.E."/>
            <person name="Karrer K.M."/>
            <person name="Sun L."/>
            <person name="Manning G."/>
            <person name="Elde N.C."/>
            <person name="Turkewitz A.P."/>
            <person name="Asai D.J."/>
            <person name="Wilkes D.E."/>
            <person name="Wang Y."/>
            <person name="Cai H."/>
            <person name="Collins K."/>
            <person name="Stewart B.A."/>
            <person name="Lee S.R."/>
            <person name="Wilamowska K."/>
            <person name="Weinberg Z."/>
            <person name="Ruzzo W.L."/>
            <person name="Wloga D."/>
            <person name="Gaertig J."/>
            <person name="Frankel J."/>
            <person name="Tsao C.-C."/>
            <person name="Gorovsky M.A."/>
            <person name="Keeling P.J."/>
            <person name="Waller R.F."/>
            <person name="Patron N.J."/>
            <person name="Cherry J.M."/>
            <person name="Stover N.A."/>
            <person name="Krieger C.J."/>
            <person name="del Toro C."/>
            <person name="Ryder H.F."/>
            <person name="Williamson S.C."/>
            <person name="Barbeau R.A."/>
            <person name="Hamilton E.P."/>
            <person name="Orias E."/>
        </authorList>
    </citation>
    <scope>NUCLEOTIDE SEQUENCE [LARGE SCALE GENOMIC DNA]</scope>
    <source>
        <strain evidence="10">SB210</strain>
    </source>
</reference>
<dbReference type="eggNOG" id="ENOG502QQ9W">
    <property type="taxonomic scope" value="Eukaryota"/>
</dbReference>
<dbReference type="GO" id="GO:0060271">
    <property type="term" value="P:cilium assembly"/>
    <property type="evidence" value="ECO:0007669"/>
    <property type="project" value="InterPro"/>
</dbReference>
<dbReference type="OrthoDB" id="538223at2759"/>
<dbReference type="InterPro" id="IPR016024">
    <property type="entry name" value="ARM-type_fold"/>
</dbReference>
<feature type="compositionally biased region" description="Low complexity" evidence="6">
    <location>
        <begin position="1070"/>
        <end position="1107"/>
    </location>
</feature>
<keyword evidence="4" id="KW-0970">Cilium biogenesis/degradation</keyword>
<sequence>MNKNKQNSQQNIKSSQNQKRTQPVQSNSKNAVQGRSASPNTIIGARNSLSRNQNNSSIGNNRDQIASEGSSSLNQKGLRPTQAQQKTSQQVQQQNQQSQSQQQSMKNESTGQMQHFQGVAQGLYSEEYPFDQINNLIHEYLLKNNLIKTLDTFQDELTQPLQPYDQSKGYEFQLMEHFKKGERELFFKKWNRFLPLSILIGDEKVTKLEFYLQIYFFIFPIHPFFNKRAGQINAESINSFKEYLDNRGAALAKTNEFLQYYALPYIPRPQEHQALQHLFTENWIQSLRLQLNQFLASLYDNQPLPLLFYIYQSYWSNISNATNNEGNKNFGSANTFAQLQQQNQINANGQFQNIAMQKAQEQIVINNNNSSSDYIDQSAYLRGQGAGNEANLSALQNENRELVNVVKQFNEKYLMLQNQNRIVSEQNKQIIIESHQKWIATANELVLISKNLKAMIDGNTMKGIPFNQEVLNALQTRIDKFESFLNTNIEDLISQSQDISLFDKQSFLNDPDNGTNSDFLVSPGPLNLIGGQNFQFQAIVHDPLKYENPYCALDFQKIKNLIIRQEDPILCCAVLQALRWRVSKARGAYVRREIVVTYATFNLIGCDNPEDQILQKALFQKDQRIQEFALRLVNAMASDFYGRTYLIKSDNLAIILIDILRSEKEDSFTRRNALGALQKLSLRRKPQIVMINNNLIQWIVKTLRDEKDTLSEYSYEYATALFMNLSLRSSGKLKCEDPKEGVLNVLNDLLEHENMQVRTFVNGTLYSLLGRQSLREQARAMGMNEILTLLMESSDERFTKQIQYIMDQLNKEKPDDDALSDSNEEDNDVDDIDDEEEIGEDEQADDFIENSNNVPLGEDLLVNNYKLEGAEAIKQQNITKRIIQESHNQRMLSSANINVHQSYAGYQRGITDIPFNRPATPSMSTSYISHTQKTSQNYRSQPSQQQQRNTTANKNIKAAISQSVSKDASQKSIIEQQQGFINHQNNNQEIIQQNEQPQEEERNIPSEMRSRPKILRTPAGGERQRIEQLQKQYEQQQHQTFVEQAHTYKDVKKDNKQKPPTGKQSPEKSQSPPTKEQQKQQQQQDQQIEQEQSEPQIEQQQQQQGEVVQDEFKQAFESKPRIPRTPPGLLK</sequence>
<feature type="region of interest" description="Disordered" evidence="6">
    <location>
        <begin position="1"/>
        <end position="112"/>
    </location>
</feature>
<dbReference type="GO" id="GO:0097542">
    <property type="term" value="C:ciliary tip"/>
    <property type="evidence" value="ECO:0007669"/>
    <property type="project" value="TreeGrafter"/>
</dbReference>